<dbReference type="PROSITE" id="PS51276">
    <property type="entry name" value="PEPTIDASE_C56_PFPI"/>
    <property type="match status" value="1"/>
</dbReference>
<dbReference type="EMBL" id="MFAY01000041">
    <property type="protein sequence ID" value="OGD88356.1"/>
    <property type="molecule type" value="Genomic_DNA"/>
</dbReference>
<dbReference type="InterPro" id="IPR002818">
    <property type="entry name" value="DJ-1/PfpI"/>
</dbReference>
<feature type="domain" description="DJ-1/PfpI" evidence="2">
    <location>
        <begin position="4"/>
        <end position="166"/>
    </location>
</feature>
<dbReference type="CDD" id="cd03134">
    <property type="entry name" value="GATase1_PfpI_like"/>
    <property type="match status" value="1"/>
</dbReference>
<dbReference type="InterPro" id="IPR006286">
    <property type="entry name" value="C56_PfpI-like"/>
</dbReference>
<dbReference type="Pfam" id="PF01965">
    <property type="entry name" value="DJ-1_PfpI"/>
    <property type="match status" value="1"/>
</dbReference>
<dbReference type="PANTHER" id="PTHR42733:SF2">
    <property type="entry name" value="DJ-1_THIJ_PFPI FAMILY PROTEIN"/>
    <property type="match status" value="1"/>
</dbReference>
<accession>A0A1F5G919</accession>
<dbReference type="InterPro" id="IPR029062">
    <property type="entry name" value="Class_I_gatase-like"/>
</dbReference>
<dbReference type="NCBIfam" id="TIGR01382">
    <property type="entry name" value="PfpI"/>
    <property type="match status" value="1"/>
</dbReference>
<comment type="similarity">
    <text evidence="1">Belongs to the peptidase C56 family.</text>
</comment>
<name>A0A1F5G919_9BACT</name>
<organism evidence="3 4">
    <name type="scientific">Candidatus Curtissbacteria bacterium RIFCSPHIGHO2_01_FULL_40_12</name>
    <dbReference type="NCBI Taxonomy" id="1797710"/>
    <lineage>
        <taxon>Bacteria</taxon>
        <taxon>Candidatus Curtissiibacteriota</taxon>
    </lineage>
</organism>
<evidence type="ECO:0000256" key="1">
    <source>
        <dbReference type="ARBA" id="ARBA00008542"/>
    </source>
</evidence>
<evidence type="ECO:0000313" key="3">
    <source>
        <dbReference type="EMBL" id="OGD88356.1"/>
    </source>
</evidence>
<evidence type="ECO:0000259" key="2">
    <source>
        <dbReference type="Pfam" id="PF01965"/>
    </source>
</evidence>
<gene>
    <name evidence="3" type="ORF">A2693_02790</name>
</gene>
<sequence length="173" mass="19041">MKIKKAVIITGPGFEDPEVIYPYFRLQESKIKTDIATSSDSEIKGKHGYPIKPTVLINDLSVKKYDAVIIPGGHEAPDRVRQVKKILQFVRKMNKTGKIVSSTCHGPWVLISAGILKGKNATCYIGMKDDLINAGAIYHQEAVVVDGNIITSDHPHNLASWMKTTVSLISKIS</sequence>
<protein>
    <recommendedName>
        <fullName evidence="2">DJ-1/PfpI domain-containing protein</fullName>
    </recommendedName>
</protein>
<dbReference type="SUPFAM" id="SSF52317">
    <property type="entry name" value="Class I glutamine amidotransferase-like"/>
    <property type="match status" value="1"/>
</dbReference>
<reference evidence="3 4" key="1">
    <citation type="journal article" date="2016" name="Nat. Commun.">
        <title>Thousands of microbial genomes shed light on interconnected biogeochemical processes in an aquifer system.</title>
        <authorList>
            <person name="Anantharaman K."/>
            <person name="Brown C.T."/>
            <person name="Hug L.A."/>
            <person name="Sharon I."/>
            <person name="Castelle C.J."/>
            <person name="Probst A.J."/>
            <person name="Thomas B.C."/>
            <person name="Singh A."/>
            <person name="Wilkins M.J."/>
            <person name="Karaoz U."/>
            <person name="Brodie E.L."/>
            <person name="Williams K.H."/>
            <person name="Hubbard S.S."/>
            <person name="Banfield J.F."/>
        </authorList>
    </citation>
    <scope>NUCLEOTIDE SEQUENCE [LARGE SCALE GENOMIC DNA]</scope>
</reference>
<proteinExistence type="inferred from homology"/>
<evidence type="ECO:0000313" key="4">
    <source>
        <dbReference type="Proteomes" id="UP000178577"/>
    </source>
</evidence>
<dbReference type="Proteomes" id="UP000178577">
    <property type="component" value="Unassembled WGS sequence"/>
</dbReference>
<dbReference type="PANTHER" id="PTHR42733">
    <property type="entry name" value="DJ-1 PROTEIN"/>
    <property type="match status" value="1"/>
</dbReference>
<comment type="caution">
    <text evidence="3">The sequence shown here is derived from an EMBL/GenBank/DDBJ whole genome shotgun (WGS) entry which is preliminary data.</text>
</comment>
<dbReference type="Gene3D" id="3.40.50.880">
    <property type="match status" value="1"/>
</dbReference>
<dbReference type="AlphaFoldDB" id="A0A1F5G919"/>